<dbReference type="PATRIC" id="fig|1403316.3.peg.262"/>
<dbReference type="Gene3D" id="2.30.22.10">
    <property type="entry name" value="Head domain of nucleotide exchange factor GrpE"/>
    <property type="match status" value="1"/>
</dbReference>
<evidence type="ECO:0000256" key="2">
    <source>
        <dbReference type="HAMAP-Rule" id="MF_01151"/>
    </source>
</evidence>
<dbReference type="Proteomes" id="UP000017119">
    <property type="component" value="Chromosome"/>
</dbReference>
<dbReference type="SUPFAM" id="SSF51064">
    <property type="entry name" value="Head domain of nucleotide exchange factor GrpE"/>
    <property type="match status" value="1"/>
</dbReference>
<keyword evidence="1 2" id="KW-0143">Chaperone</keyword>
<feature type="region of interest" description="Disordered" evidence="5">
    <location>
        <begin position="1"/>
        <end position="44"/>
    </location>
</feature>
<evidence type="ECO:0000256" key="4">
    <source>
        <dbReference type="SAM" id="Coils"/>
    </source>
</evidence>
<keyword evidence="7" id="KW-1185">Reference proteome</keyword>
<accession>U5NCA3</accession>
<evidence type="ECO:0000313" key="7">
    <source>
        <dbReference type="Proteomes" id="UP000017119"/>
    </source>
</evidence>
<dbReference type="EMBL" id="CP006771">
    <property type="protein sequence ID" value="AGX89052.1"/>
    <property type="molecule type" value="Genomic_DNA"/>
</dbReference>
<dbReference type="GO" id="GO:0051087">
    <property type="term" value="F:protein-folding chaperone binding"/>
    <property type="evidence" value="ECO:0007669"/>
    <property type="project" value="InterPro"/>
</dbReference>
<proteinExistence type="inferred from homology"/>
<dbReference type="OrthoDB" id="9812586at2"/>
<keyword evidence="2" id="KW-0346">Stress response</keyword>
<sequence length="223" mass="26270">MSKMVEEAKYSNAESNEEIISNEEEVEPQEEITSSKKNKKRKQETVQDFYIKKINSLESELNKYKEREQTFKDELNKKYLEAIQKKSEEASLLIKEREKQVEEKYSLKFEENKKFIYENQFAELVNIISGLEKVIYAEAKSEEVKNYLLGFKMFLTQFEALLDSLNIKSISPKINEEFDSEKMESLETVEVEQNKKNKIIEVFSKGYTLNERVIKLAQVKVGI</sequence>
<keyword evidence="4" id="KW-0175">Coiled coil</keyword>
<comment type="function">
    <text evidence="2">Participates actively in the response to hyperosmotic and heat shock by preventing the aggregation of stress-denatured proteins, in association with DnaK and GrpE. It is the nucleotide exchange factor for DnaK and may function as a thermosensor. Unfolded proteins bind initially to DnaJ; upon interaction with the DnaJ-bound protein, DnaK hydrolyzes its bound ATP, resulting in the formation of a stable complex. GrpE releases ADP from DnaK; ATP binding to DnaK triggers the release of the substrate protein, thus completing the reaction cycle. Several rounds of ATP-dependent interactions between DnaJ, DnaK and GrpE are required for fully efficient folding.</text>
</comment>
<comment type="similarity">
    <text evidence="2 3">Belongs to the GrpE family.</text>
</comment>
<dbReference type="GO" id="GO:0051082">
    <property type="term" value="F:unfolded protein binding"/>
    <property type="evidence" value="ECO:0007669"/>
    <property type="project" value="TreeGrafter"/>
</dbReference>
<comment type="subunit">
    <text evidence="2">Homodimer.</text>
</comment>
<dbReference type="PRINTS" id="PR00773">
    <property type="entry name" value="GRPEPROTEIN"/>
</dbReference>
<dbReference type="HAMAP" id="MF_01151">
    <property type="entry name" value="GrpE"/>
    <property type="match status" value="1"/>
</dbReference>
<dbReference type="PANTHER" id="PTHR21237:SF23">
    <property type="entry name" value="GRPE PROTEIN HOMOLOG, MITOCHONDRIAL"/>
    <property type="match status" value="1"/>
</dbReference>
<dbReference type="InterPro" id="IPR000740">
    <property type="entry name" value="GrpE"/>
</dbReference>
<feature type="coiled-coil region" evidence="4">
    <location>
        <begin position="47"/>
        <end position="100"/>
    </location>
</feature>
<evidence type="ECO:0000256" key="1">
    <source>
        <dbReference type="ARBA" id="ARBA00023186"/>
    </source>
</evidence>
<evidence type="ECO:0000256" key="3">
    <source>
        <dbReference type="RuleBase" id="RU004478"/>
    </source>
</evidence>
<keyword evidence="2" id="KW-0963">Cytoplasm</keyword>
<dbReference type="AlphaFoldDB" id="U5NCA3"/>
<comment type="subcellular location">
    <subcellularLocation>
        <location evidence="2">Cytoplasm</location>
    </subcellularLocation>
</comment>
<dbReference type="PANTHER" id="PTHR21237">
    <property type="entry name" value="GRPE PROTEIN"/>
    <property type="match status" value="1"/>
</dbReference>
<organism evidence="6 7">
    <name type="scientific">Mycoplasma parvum str. Indiana</name>
    <dbReference type="NCBI Taxonomy" id="1403316"/>
    <lineage>
        <taxon>Bacteria</taxon>
        <taxon>Bacillati</taxon>
        <taxon>Mycoplasmatota</taxon>
        <taxon>Mollicutes</taxon>
        <taxon>Mycoplasmataceae</taxon>
        <taxon>Mycoplasma</taxon>
    </lineage>
</organism>
<feature type="compositionally biased region" description="Acidic residues" evidence="5">
    <location>
        <begin position="15"/>
        <end position="30"/>
    </location>
</feature>
<name>U5NCA3_9MOLU</name>
<dbReference type="RefSeq" id="WP_022769596.1">
    <property type="nucleotide sequence ID" value="NC_022575.1"/>
</dbReference>
<dbReference type="HOGENOM" id="CLU_070790_1_0_14"/>
<reference evidence="6 7" key="1">
    <citation type="journal article" date="2013" name="Genome Announc.">
        <title>Genome Sequence of Mycoplasma parvum (Formerly Eperythrozoon parvum), a Diminutive Hemoplasma of the Pig.</title>
        <authorList>
            <person name="do Nascimento N.C."/>
            <person name="Dos Santos A.P."/>
            <person name="Chu Y."/>
            <person name="Guimaraes A.M."/>
            <person name="Pagliaro A."/>
            <person name="Messick J.B."/>
        </authorList>
    </citation>
    <scope>NUCLEOTIDE SEQUENCE [LARGE SCALE GENOMIC DNA]</scope>
    <source>
        <strain evidence="6 7">Indiana</strain>
    </source>
</reference>
<dbReference type="GO" id="GO:0005737">
    <property type="term" value="C:cytoplasm"/>
    <property type="evidence" value="ECO:0007669"/>
    <property type="project" value="UniProtKB-SubCell"/>
</dbReference>
<gene>
    <name evidence="2" type="primary">grpE</name>
    <name evidence="6" type="ORF">PRV_01465</name>
</gene>
<protein>
    <recommendedName>
        <fullName evidence="2">Protein GrpE</fullName>
    </recommendedName>
    <alternativeName>
        <fullName evidence="2">HSP-70 cofactor</fullName>
    </alternativeName>
</protein>
<dbReference type="InterPro" id="IPR009012">
    <property type="entry name" value="GrpE_head"/>
</dbReference>
<dbReference type="GO" id="GO:0042803">
    <property type="term" value="F:protein homodimerization activity"/>
    <property type="evidence" value="ECO:0007669"/>
    <property type="project" value="InterPro"/>
</dbReference>
<dbReference type="KEGG" id="mpv:PRV_01465"/>
<dbReference type="Pfam" id="PF01025">
    <property type="entry name" value="GrpE"/>
    <property type="match status" value="1"/>
</dbReference>
<dbReference type="STRING" id="1403316.PRV_01465"/>
<dbReference type="GO" id="GO:0006457">
    <property type="term" value="P:protein folding"/>
    <property type="evidence" value="ECO:0007669"/>
    <property type="project" value="InterPro"/>
</dbReference>
<evidence type="ECO:0000313" key="6">
    <source>
        <dbReference type="EMBL" id="AGX89052.1"/>
    </source>
</evidence>
<dbReference type="GO" id="GO:0000774">
    <property type="term" value="F:adenyl-nucleotide exchange factor activity"/>
    <property type="evidence" value="ECO:0007669"/>
    <property type="project" value="InterPro"/>
</dbReference>
<evidence type="ECO:0000256" key="5">
    <source>
        <dbReference type="SAM" id="MobiDB-lite"/>
    </source>
</evidence>